<proteinExistence type="predicted"/>
<evidence type="ECO:0000313" key="2">
    <source>
        <dbReference type="WBParaSite" id="SRDH1_88660.1"/>
    </source>
</evidence>
<dbReference type="WBParaSite" id="SRDH1_88660.1">
    <property type="protein sequence ID" value="SRDH1_88660.1"/>
    <property type="gene ID" value="SRDH1_88660"/>
</dbReference>
<reference evidence="2" key="2">
    <citation type="submission" date="2023-11" db="UniProtKB">
        <authorList>
            <consortium name="WormBaseParasite"/>
        </authorList>
    </citation>
    <scope>IDENTIFICATION</scope>
</reference>
<reference evidence="1" key="1">
    <citation type="submission" date="2022-06" db="EMBL/GenBank/DDBJ databases">
        <authorList>
            <person name="Berger JAMES D."/>
            <person name="Berger JAMES D."/>
        </authorList>
    </citation>
    <scope>NUCLEOTIDE SEQUENCE [LARGE SCALE GENOMIC DNA]</scope>
</reference>
<accession>A0A183RC19</accession>
<evidence type="ECO:0000313" key="1">
    <source>
        <dbReference type="Proteomes" id="UP000050792"/>
    </source>
</evidence>
<dbReference type="Proteomes" id="UP000050792">
    <property type="component" value="Unassembled WGS sequence"/>
</dbReference>
<dbReference type="AlphaFoldDB" id="A0A183RC19"/>
<organism evidence="1 2">
    <name type="scientific">Schistosoma rodhaini</name>
    <dbReference type="NCBI Taxonomy" id="6188"/>
    <lineage>
        <taxon>Eukaryota</taxon>
        <taxon>Metazoa</taxon>
        <taxon>Spiralia</taxon>
        <taxon>Lophotrochozoa</taxon>
        <taxon>Platyhelminthes</taxon>
        <taxon>Trematoda</taxon>
        <taxon>Digenea</taxon>
        <taxon>Strigeidida</taxon>
        <taxon>Schistosomatoidea</taxon>
        <taxon>Schistosomatidae</taxon>
        <taxon>Schistosoma</taxon>
    </lineage>
</organism>
<name>A0A183RC19_9TREM</name>
<keyword evidence="1" id="KW-1185">Reference proteome</keyword>
<sequence>MNRLLSLQRASFSLVNLYQSSVCKGSIFDPNCSQNRVLKPTIRWKSKGGHVKNVKKLCRNDITAEVLSFIKEDKMNKEFQNVLSRFQNFIVQRLSLRMTPQTFFDIMLPELNVKLGQVANIILQNNMNQNMTSKDSHNKANLGNQYLLVDLTGRPELFVSARKAVIAFLDPCKDGSGESRVQTVSQCAFTIQLNTVITKESRQRALAQGHELLHQTIHEMDKICHAHNKLLNSKEAKEKLSEDDLFMAREYLRTVVKEQHKLAESMWNPKKIELEGEK</sequence>
<protein>
    <submittedName>
        <fullName evidence="2">RRF domain-containing protein</fullName>
    </submittedName>
</protein>